<dbReference type="Proteomes" id="UP001108240">
    <property type="component" value="Unplaced"/>
</dbReference>
<keyword evidence="3 6" id="KW-0812">Transmembrane</keyword>
<evidence type="ECO:0000313" key="8">
    <source>
        <dbReference type="Proteomes" id="UP001108240"/>
    </source>
</evidence>
<dbReference type="GeneTree" id="ENSGT00950000182834"/>
<evidence type="ECO:0000256" key="4">
    <source>
        <dbReference type="ARBA" id="ARBA00022989"/>
    </source>
</evidence>
<comment type="subcellular location">
    <subcellularLocation>
        <location evidence="1">Membrane</location>
        <topology evidence="1">Multi-pass membrane protein</topology>
    </subcellularLocation>
</comment>
<evidence type="ECO:0000256" key="1">
    <source>
        <dbReference type="ARBA" id="ARBA00004141"/>
    </source>
</evidence>
<evidence type="ECO:0000256" key="6">
    <source>
        <dbReference type="SAM" id="Phobius"/>
    </source>
</evidence>
<dbReference type="GO" id="GO:0016020">
    <property type="term" value="C:membrane"/>
    <property type="evidence" value="ECO:0007669"/>
    <property type="project" value="UniProtKB-SubCell"/>
</dbReference>
<evidence type="ECO:0000256" key="5">
    <source>
        <dbReference type="ARBA" id="ARBA00023136"/>
    </source>
</evidence>
<dbReference type="InterPro" id="IPR003377">
    <property type="entry name" value="Cornichon"/>
</dbReference>
<accession>A0A9J7XR23</accession>
<dbReference type="OMA" id="HLVMGHW"/>
<sequence length="204" mass="23333">MRRWIYCGRFRVYITETRFSSCGSSIFIMIHYAAVPPIGGVRATRRFSSDSEESPGSRRESGSAEMEAAVFILSLVDCCALIFLSVYFIITLSDLECDYINARSCCSKLNKWVIPEMIAQALATVLMLVSMHWFVFLLNLPVASWDVYRYVKVPMGNMGVYDPTEIHNRGQLKSHMKEAMIKLGFHLLCFFIYLYSMILALIND</sequence>
<dbReference type="AlphaFoldDB" id="A0A9J7XR23"/>
<evidence type="ECO:0000256" key="2">
    <source>
        <dbReference type="ARBA" id="ARBA00010095"/>
    </source>
</evidence>
<keyword evidence="5 6" id="KW-0472">Membrane</keyword>
<reference evidence="7" key="1">
    <citation type="submission" date="2025-08" db="UniProtKB">
        <authorList>
            <consortium name="Ensembl"/>
        </authorList>
    </citation>
    <scope>IDENTIFICATION</scope>
</reference>
<evidence type="ECO:0000313" key="7">
    <source>
        <dbReference type="Ensembl" id="ENSCCRP00000109969.1"/>
    </source>
</evidence>
<keyword evidence="8" id="KW-1185">Reference proteome</keyword>
<dbReference type="PANTHER" id="PTHR12290">
    <property type="entry name" value="CORNICHON-RELATED"/>
    <property type="match status" value="1"/>
</dbReference>
<evidence type="ECO:0000256" key="3">
    <source>
        <dbReference type="ARBA" id="ARBA00022692"/>
    </source>
</evidence>
<feature type="transmembrane region" description="Helical" evidence="6">
    <location>
        <begin position="183"/>
        <end position="202"/>
    </location>
</feature>
<proteinExistence type="inferred from homology"/>
<dbReference type="Ensembl" id="ENSCCRT00000139146.1">
    <property type="protein sequence ID" value="ENSCCRP00000109969.1"/>
    <property type="gene ID" value="ENSCCRG00000056837.1"/>
</dbReference>
<reference evidence="7" key="2">
    <citation type="submission" date="2025-09" db="UniProtKB">
        <authorList>
            <consortium name="Ensembl"/>
        </authorList>
    </citation>
    <scope>IDENTIFICATION</scope>
</reference>
<dbReference type="GO" id="GO:0016192">
    <property type="term" value="P:vesicle-mediated transport"/>
    <property type="evidence" value="ECO:0007669"/>
    <property type="project" value="InterPro"/>
</dbReference>
<organism evidence="7 8">
    <name type="scientific">Cyprinus carpio carpio</name>
    <dbReference type="NCBI Taxonomy" id="630221"/>
    <lineage>
        <taxon>Eukaryota</taxon>
        <taxon>Metazoa</taxon>
        <taxon>Chordata</taxon>
        <taxon>Craniata</taxon>
        <taxon>Vertebrata</taxon>
        <taxon>Euteleostomi</taxon>
        <taxon>Actinopterygii</taxon>
        <taxon>Neopterygii</taxon>
        <taxon>Teleostei</taxon>
        <taxon>Ostariophysi</taxon>
        <taxon>Cypriniformes</taxon>
        <taxon>Cyprinidae</taxon>
        <taxon>Cyprininae</taxon>
        <taxon>Cyprinus</taxon>
    </lineage>
</organism>
<feature type="transmembrane region" description="Helical" evidence="6">
    <location>
        <begin position="117"/>
        <end position="140"/>
    </location>
</feature>
<dbReference type="SMART" id="SM01398">
    <property type="entry name" value="Cornichon"/>
    <property type="match status" value="1"/>
</dbReference>
<feature type="transmembrane region" description="Helical" evidence="6">
    <location>
        <begin position="68"/>
        <end position="90"/>
    </location>
</feature>
<keyword evidence="4 6" id="KW-1133">Transmembrane helix</keyword>
<name>A0A9J7XR23_CYPCA</name>
<protein>
    <submittedName>
        <fullName evidence="7">Cornichon family AMPA receptor auxiliary protein 4</fullName>
    </submittedName>
</protein>
<comment type="similarity">
    <text evidence="2">Belongs to the cornichon family.</text>
</comment>
<dbReference type="Pfam" id="PF03311">
    <property type="entry name" value="Cornichon"/>
    <property type="match status" value="1"/>
</dbReference>